<dbReference type="Gene3D" id="3.20.20.80">
    <property type="entry name" value="Glycosidases"/>
    <property type="match status" value="1"/>
</dbReference>
<reference evidence="3 4" key="1">
    <citation type="submission" date="2024-02" db="EMBL/GenBank/DDBJ databases">
        <authorList>
            <person name="Chen Y."/>
            <person name="Shah S."/>
            <person name="Dougan E. K."/>
            <person name="Thang M."/>
            <person name="Chan C."/>
        </authorList>
    </citation>
    <scope>NUCLEOTIDE SEQUENCE [LARGE SCALE GENOMIC DNA]</scope>
</reference>
<organism evidence="3 4">
    <name type="scientific">Durusdinium trenchii</name>
    <dbReference type="NCBI Taxonomy" id="1381693"/>
    <lineage>
        <taxon>Eukaryota</taxon>
        <taxon>Sar</taxon>
        <taxon>Alveolata</taxon>
        <taxon>Dinophyceae</taxon>
        <taxon>Suessiales</taxon>
        <taxon>Symbiodiniaceae</taxon>
        <taxon>Durusdinium</taxon>
    </lineage>
</organism>
<keyword evidence="2" id="KW-0812">Transmembrane</keyword>
<comment type="caution">
    <text evidence="3">The sequence shown here is derived from an EMBL/GenBank/DDBJ whole genome shotgun (WGS) entry which is preliminary data.</text>
</comment>
<feature type="transmembrane region" description="Helical" evidence="2">
    <location>
        <begin position="62"/>
        <end position="82"/>
    </location>
</feature>
<evidence type="ECO:0000313" key="4">
    <source>
        <dbReference type="Proteomes" id="UP001642484"/>
    </source>
</evidence>
<evidence type="ECO:0000256" key="2">
    <source>
        <dbReference type="SAM" id="Phobius"/>
    </source>
</evidence>
<feature type="region of interest" description="Disordered" evidence="1">
    <location>
        <begin position="148"/>
        <end position="172"/>
    </location>
</feature>
<dbReference type="SUPFAM" id="SSF51445">
    <property type="entry name" value="(Trans)glycosidases"/>
    <property type="match status" value="1"/>
</dbReference>
<gene>
    <name evidence="3" type="ORF">CCMP2556_LOCUS54636</name>
</gene>
<dbReference type="EMBL" id="CAXAMN010028628">
    <property type="protein sequence ID" value="CAK9117275.1"/>
    <property type="molecule type" value="Genomic_DNA"/>
</dbReference>
<sequence>MSTDIEDAQETTHYVPEGIPPRSTRPSRRHLYQPLTNLAASGGGCPNDPRENVAAQASTGRLVWTFVVGGVLGAAAAGCFLFSANRQKRARSIVSGIATINACEGKDCTSFDCEKDQGDWVEKWSNSKKLYCCGMTCLEKSIRLKKKMPSGPPAVPKLSVPHSTTTTTTTTNTTTIKVTTTSTAETTAATTSKHAVVHPEPKIHAPSLLKGISYCPVPVKATESLKSDDWMTDLAKPLWSASGRGDLHVMHSLGANAVRLYGNNPELDHAHFLDEAHANDLKVIPGMSDFPYYQDPTTSCVATQYNCFSQIKKQYGENLKNGFLTKEKQYHPALRYFILINEPDLKMPRTANSAPGDAALLAKAIVSSFDAVLDAEKDARVVGTVINFTTTFSYAICTACPNNEGLPALGQMLLIEDAMRSPEKYGYRPKHQLYPAYLQRWVNSFNTANSAADLQRAFFTHYGKVFPTTPVFIGEYHKPEGPVLAEVKDILHLTTTMPLFLGISFFEFQVAYWKGGAEMAFGLFGLGGYPIGHFKYADGAKYTSWCLQPQLVGGALLPDALAEAYGGHAPDVSELCLPQPDTVPLSQLGYNLIVGLKDMDKFQRFVARVATHLGLDVVDGNGLKEFAKIYMDGSGPGYQFDNVVKDMQSRVSASRDAEVPFAALQLLDPECQVASAPTPGPHQIESILERRPTLGILAETLTISCTLLARWAREEHSGKVPQVSKCAAECRSFMQSLLEVCLEEELQAMQQKLLHLLEALVGRLQALPSGGIAWVPVGWLRRLGPDKVEGEDGGHVLMIVLVRHLTDEDFTVAVVNAGEGLQYHPVRPCGKAPRPEMPERQCPLILCDVPSRRVTCGMFWYLLFRQLVAPSVG</sequence>
<dbReference type="Proteomes" id="UP001642484">
    <property type="component" value="Unassembled WGS sequence"/>
</dbReference>
<protein>
    <submittedName>
        <fullName evidence="3">Uncharacterized protein</fullName>
    </submittedName>
</protein>
<keyword evidence="2" id="KW-0472">Membrane</keyword>
<evidence type="ECO:0000313" key="3">
    <source>
        <dbReference type="EMBL" id="CAK9117275.1"/>
    </source>
</evidence>
<accession>A0ABP0SYJ7</accession>
<keyword evidence="4" id="KW-1185">Reference proteome</keyword>
<feature type="region of interest" description="Disordered" evidence="1">
    <location>
        <begin position="1"/>
        <end position="28"/>
    </location>
</feature>
<dbReference type="InterPro" id="IPR017853">
    <property type="entry name" value="GH"/>
</dbReference>
<evidence type="ECO:0000256" key="1">
    <source>
        <dbReference type="SAM" id="MobiDB-lite"/>
    </source>
</evidence>
<proteinExistence type="predicted"/>
<name>A0ABP0SYJ7_9DINO</name>
<keyword evidence="2" id="KW-1133">Transmembrane helix</keyword>